<comment type="caution">
    <text evidence="1">The sequence shown here is derived from an EMBL/GenBank/DDBJ whole genome shotgun (WGS) entry which is preliminary data.</text>
</comment>
<evidence type="ECO:0000313" key="2">
    <source>
        <dbReference type="Proteomes" id="UP000324222"/>
    </source>
</evidence>
<name>A0A5B7DJN2_PORTR</name>
<proteinExistence type="predicted"/>
<sequence>MPLPTSLSQAPQVMAARSSLCLQPSLSLYPRLMTRCIPPQALSQLLRLGPSNPDVSLEV</sequence>
<dbReference type="Proteomes" id="UP000324222">
    <property type="component" value="Unassembled WGS sequence"/>
</dbReference>
<evidence type="ECO:0000313" key="1">
    <source>
        <dbReference type="EMBL" id="MPC21333.1"/>
    </source>
</evidence>
<reference evidence="1 2" key="1">
    <citation type="submission" date="2019-05" db="EMBL/GenBank/DDBJ databases">
        <title>Another draft genome of Portunus trituberculatus and its Hox gene families provides insights of decapod evolution.</title>
        <authorList>
            <person name="Jeong J.-H."/>
            <person name="Song I."/>
            <person name="Kim S."/>
            <person name="Choi T."/>
            <person name="Kim D."/>
            <person name="Ryu S."/>
            <person name="Kim W."/>
        </authorList>
    </citation>
    <scope>NUCLEOTIDE SEQUENCE [LARGE SCALE GENOMIC DNA]</scope>
    <source>
        <tissue evidence="1">Muscle</tissue>
    </source>
</reference>
<dbReference type="EMBL" id="VSRR010000966">
    <property type="protein sequence ID" value="MPC21333.1"/>
    <property type="molecule type" value="Genomic_DNA"/>
</dbReference>
<keyword evidence="2" id="KW-1185">Reference proteome</keyword>
<protein>
    <submittedName>
        <fullName evidence="1">Uncharacterized protein</fullName>
    </submittedName>
</protein>
<accession>A0A5B7DJN2</accession>
<dbReference type="AlphaFoldDB" id="A0A5B7DJN2"/>
<gene>
    <name evidence="1" type="ORF">E2C01_014316</name>
</gene>
<organism evidence="1 2">
    <name type="scientific">Portunus trituberculatus</name>
    <name type="common">Swimming crab</name>
    <name type="synonym">Neptunus trituberculatus</name>
    <dbReference type="NCBI Taxonomy" id="210409"/>
    <lineage>
        <taxon>Eukaryota</taxon>
        <taxon>Metazoa</taxon>
        <taxon>Ecdysozoa</taxon>
        <taxon>Arthropoda</taxon>
        <taxon>Crustacea</taxon>
        <taxon>Multicrustacea</taxon>
        <taxon>Malacostraca</taxon>
        <taxon>Eumalacostraca</taxon>
        <taxon>Eucarida</taxon>
        <taxon>Decapoda</taxon>
        <taxon>Pleocyemata</taxon>
        <taxon>Brachyura</taxon>
        <taxon>Eubrachyura</taxon>
        <taxon>Portunoidea</taxon>
        <taxon>Portunidae</taxon>
        <taxon>Portuninae</taxon>
        <taxon>Portunus</taxon>
    </lineage>
</organism>